<dbReference type="InterPro" id="IPR037066">
    <property type="entry name" value="Plug_dom_sf"/>
</dbReference>
<comment type="similarity">
    <text evidence="8 9">Belongs to the TonB-dependent receptor family.</text>
</comment>
<keyword evidence="13" id="KW-0675">Receptor</keyword>
<evidence type="ECO:0000259" key="12">
    <source>
        <dbReference type="Pfam" id="PF07715"/>
    </source>
</evidence>
<evidence type="ECO:0000256" key="1">
    <source>
        <dbReference type="ARBA" id="ARBA00004571"/>
    </source>
</evidence>
<dbReference type="GO" id="GO:0009279">
    <property type="term" value="C:cell outer membrane"/>
    <property type="evidence" value="ECO:0007669"/>
    <property type="project" value="UniProtKB-SubCell"/>
</dbReference>
<dbReference type="EMBL" id="CP035704">
    <property type="protein sequence ID" value="QBB72175.1"/>
    <property type="molecule type" value="Genomic_DNA"/>
</dbReference>
<evidence type="ECO:0000259" key="11">
    <source>
        <dbReference type="Pfam" id="PF00593"/>
    </source>
</evidence>
<evidence type="ECO:0000313" key="13">
    <source>
        <dbReference type="EMBL" id="QBB72175.1"/>
    </source>
</evidence>
<dbReference type="Proteomes" id="UP000291562">
    <property type="component" value="Chromosome"/>
</dbReference>
<comment type="subcellular location">
    <subcellularLocation>
        <location evidence="1 8">Cell outer membrane</location>
        <topology evidence="1 8">Multi-pass membrane protein</topology>
    </subcellularLocation>
</comment>
<dbReference type="AlphaFoldDB" id="A0A411HNW1"/>
<name>A0A411HNW1_9GAMM</name>
<feature type="signal peptide" evidence="10">
    <location>
        <begin position="1"/>
        <end position="28"/>
    </location>
</feature>
<evidence type="ECO:0000256" key="2">
    <source>
        <dbReference type="ARBA" id="ARBA00022448"/>
    </source>
</evidence>
<proteinExistence type="inferred from homology"/>
<protein>
    <submittedName>
        <fullName evidence="13">TonB-dependent receptor</fullName>
    </submittedName>
</protein>
<evidence type="ECO:0000256" key="6">
    <source>
        <dbReference type="ARBA" id="ARBA00023136"/>
    </source>
</evidence>
<evidence type="ECO:0000256" key="7">
    <source>
        <dbReference type="ARBA" id="ARBA00023237"/>
    </source>
</evidence>
<evidence type="ECO:0000256" key="9">
    <source>
        <dbReference type="RuleBase" id="RU003357"/>
    </source>
</evidence>
<accession>A0A411HNW1</accession>
<keyword evidence="7 8" id="KW-0998">Cell outer membrane</keyword>
<keyword evidence="5 9" id="KW-0798">TonB box</keyword>
<dbReference type="PROSITE" id="PS52016">
    <property type="entry name" value="TONB_DEPENDENT_REC_3"/>
    <property type="match status" value="1"/>
</dbReference>
<organism evidence="13 14">
    <name type="scientific">Pseudolysobacter antarcticus</name>
    <dbReference type="NCBI Taxonomy" id="2511995"/>
    <lineage>
        <taxon>Bacteria</taxon>
        <taxon>Pseudomonadati</taxon>
        <taxon>Pseudomonadota</taxon>
        <taxon>Gammaproteobacteria</taxon>
        <taxon>Lysobacterales</taxon>
        <taxon>Rhodanobacteraceae</taxon>
        <taxon>Pseudolysobacter</taxon>
    </lineage>
</organism>
<evidence type="ECO:0000256" key="3">
    <source>
        <dbReference type="ARBA" id="ARBA00022452"/>
    </source>
</evidence>
<dbReference type="PANTHER" id="PTHR47234">
    <property type="match status" value="1"/>
</dbReference>
<gene>
    <name evidence="13" type="ORF">ELE36_18400</name>
</gene>
<feature type="chain" id="PRO_5019497669" evidence="10">
    <location>
        <begin position="29"/>
        <end position="971"/>
    </location>
</feature>
<keyword evidence="4 8" id="KW-0812">Transmembrane</keyword>
<feature type="domain" description="TonB-dependent receptor plug" evidence="12">
    <location>
        <begin position="59"/>
        <end position="182"/>
    </location>
</feature>
<evidence type="ECO:0000256" key="8">
    <source>
        <dbReference type="PROSITE-ProRule" id="PRU01360"/>
    </source>
</evidence>
<evidence type="ECO:0000313" key="14">
    <source>
        <dbReference type="Proteomes" id="UP000291562"/>
    </source>
</evidence>
<evidence type="ECO:0000256" key="10">
    <source>
        <dbReference type="SAM" id="SignalP"/>
    </source>
</evidence>
<evidence type="ECO:0000256" key="4">
    <source>
        <dbReference type="ARBA" id="ARBA00022692"/>
    </source>
</evidence>
<dbReference type="InterPro" id="IPR036942">
    <property type="entry name" value="Beta-barrel_TonB_sf"/>
</dbReference>
<dbReference type="PANTHER" id="PTHR47234:SF2">
    <property type="entry name" value="TONB-DEPENDENT RECEPTOR"/>
    <property type="match status" value="1"/>
</dbReference>
<keyword evidence="14" id="KW-1185">Reference proteome</keyword>
<keyword evidence="10" id="KW-0732">Signal</keyword>
<dbReference type="InterPro" id="IPR012910">
    <property type="entry name" value="Plug_dom"/>
</dbReference>
<feature type="domain" description="TonB-dependent receptor-like beta-barrel" evidence="11">
    <location>
        <begin position="392"/>
        <end position="935"/>
    </location>
</feature>
<dbReference type="InterPro" id="IPR039426">
    <property type="entry name" value="TonB-dep_rcpt-like"/>
</dbReference>
<sequence>MNAMPRRLLSVSVISALLLPLYAAPVLAQQNNRGGDDTQKLEAVNVTGSRIKKAEVEGQSPVITITAKDIEDTGLGSIGDVIQRLSVSGSSLNTKFNSAGNFGFPPDGGGVGSGSTTISLRNLGAKRALVLVDGLRWVPESSASGVSAAVDLNTIPASIVERIEILTDGASSLYGSDAIAGVINIITKKKQDGIGLHIYGANGSVGDGKTYSGNISLGASGEKFDFFMDISHFKQDSVSSGDWAQSSFPVPGIGLAGGSSATPRSRVDFTSPGGPNFDALCPEGVCDLTAIGKAPAGGLQAFPGGYKQWGGSVDRFNFAPFNLLQTPSDRTGIFAQGTYHITDTINFSLKGLYNTRDSQNQAAPEPIFLGNFCAALDLCSRVGVDVTNPYNPFGITLSPNDPNWGMGRRPIEGGPRIFKQSVDTRYVSATLNGTLQLAGHDYSWDVNFVDSDNKADQTVTGTYNIRHILNALGPVSACTAPCVPLNVFGGPGTITPEMLKYILFTENDRSDEKLKTWSANISGDLFALPAGALTAAAGYEHRRNDGSYSPDSVVIAGDSNGVPSGATTGGYSTNEYYVELNAPLIADVTGIKHLDLSVASRYSDYSNFGGTTNNKLGLRWQVFDDLTFRSTWAEGFRAPSIGELYSSFSRFDANLIDPCNGATGVLGSNCHALGIANPATFAQLNPQISVITGGAVDLQPETSTSLTLGGIYSPGWAESSGWSQKLDFDVNYYKIHVDNSIQAPDAQTQLNRCAQTLDPVYCTGITRNAAGQISGFNNILRNLGRIDTNGIDVGLNWTLPDTSVGRFGAGIQTTYTMNYKSTSQDTGLIEPKVVGVESGDSGIPRIRSTFNVNWALADFTARWTLRYMSALKEDCGSAGGAAICGDNVNPNGSNVAPNRPDGTNRLGATTYHDIRASWKVPVKFNMLISAGVNNLLDKDPPVCLSCSLNGYDASNYDLPGRFSYVEASIKF</sequence>
<dbReference type="OrthoDB" id="6276154at2"/>
<dbReference type="SUPFAM" id="SSF56935">
    <property type="entry name" value="Porins"/>
    <property type="match status" value="1"/>
</dbReference>
<dbReference type="Pfam" id="PF07715">
    <property type="entry name" value="Plug"/>
    <property type="match status" value="1"/>
</dbReference>
<dbReference type="Gene3D" id="2.40.170.20">
    <property type="entry name" value="TonB-dependent receptor, beta-barrel domain"/>
    <property type="match status" value="1"/>
</dbReference>
<dbReference type="InterPro" id="IPR000531">
    <property type="entry name" value="Beta-barrel_TonB"/>
</dbReference>
<evidence type="ECO:0000256" key="5">
    <source>
        <dbReference type="ARBA" id="ARBA00023077"/>
    </source>
</evidence>
<keyword evidence="2 8" id="KW-0813">Transport</keyword>
<reference evidence="13 14" key="1">
    <citation type="submission" date="2019-01" db="EMBL/GenBank/DDBJ databases">
        <title>Pseudolysobacter antarctica gen. nov., sp. nov., isolated from Fildes Peninsula, Antarctica.</title>
        <authorList>
            <person name="Wei Z."/>
            <person name="Peng F."/>
        </authorList>
    </citation>
    <scope>NUCLEOTIDE SEQUENCE [LARGE SCALE GENOMIC DNA]</scope>
    <source>
        <strain evidence="13 14">AQ6-296</strain>
    </source>
</reference>
<dbReference type="Gene3D" id="2.170.130.10">
    <property type="entry name" value="TonB-dependent receptor, plug domain"/>
    <property type="match status" value="1"/>
</dbReference>
<keyword evidence="3 8" id="KW-1134">Transmembrane beta strand</keyword>
<dbReference type="KEGG" id="xbc:ELE36_18400"/>
<dbReference type="Pfam" id="PF00593">
    <property type="entry name" value="TonB_dep_Rec_b-barrel"/>
    <property type="match status" value="1"/>
</dbReference>
<dbReference type="RefSeq" id="WP_129835890.1">
    <property type="nucleotide sequence ID" value="NZ_CP035704.1"/>
</dbReference>
<keyword evidence="6 8" id="KW-0472">Membrane</keyword>